<sequence>MSESGSWRAGKSSSTARGYGYEWQQLRAAHLAVRPHCVYCLRALGMAGWLPADVVLECAARGIVEPIGTICDHIIPHRGDRRLLLDPANIQTLCKPHHDSAKQREERGDGRR</sequence>
<dbReference type="Gene3D" id="1.10.30.50">
    <property type="match status" value="1"/>
</dbReference>
<accession>Q2T6G0</accession>
<keyword evidence="2" id="KW-1185">Reference proteome</keyword>
<evidence type="ECO:0000313" key="2">
    <source>
        <dbReference type="Proteomes" id="UP000001930"/>
    </source>
</evidence>
<dbReference type="HOGENOM" id="CLU_108879_2_2_4"/>
<dbReference type="CDD" id="cd00085">
    <property type="entry name" value="HNHc"/>
    <property type="match status" value="1"/>
</dbReference>
<dbReference type="InterPro" id="IPR003615">
    <property type="entry name" value="HNH_nuc"/>
</dbReference>
<reference evidence="1 2" key="1">
    <citation type="journal article" date="2005" name="BMC Genomics">
        <title>Bacterial genome adaptation to niches: divergence of the potential virulence genes in three Burkholderia species of different survival strategies.</title>
        <authorList>
            <person name="Kim H.S."/>
            <person name="Schell M.A."/>
            <person name="Yu Y."/>
            <person name="Ulrich R.L."/>
            <person name="Sarria S.H."/>
            <person name="Nierman W.C."/>
            <person name="DeShazer D."/>
        </authorList>
    </citation>
    <scope>NUCLEOTIDE SEQUENCE [LARGE SCALE GENOMIC DNA]</scope>
    <source>
        <strain evidence="2">ATCC 700388 / DSM 13276 / CCUG 48851 / CIP 106301 / E264</strain>
    </source>
</reference>
<protein>
    <submittedName>
        <fullName evidence="1">59R</fullName>
    </submittedName>
</protein>
<name>Q2T6G0_BURTA</name>
<dbReference type="AlphaFoldDB" id="Q2T6G0"/>
<dbReference type="EMBL" id="CP000085">
    <property type="protein sequence ID" value="ABC35743.1"/>
    <property type="molecule type" value="Genomic_DNA"/>
</dbReference>
<organism evidence="1 2">
    <name type="scientific">Burkholderia thailandensis (strain ATCC 700388 / DSM 13276 / CCUG 48851 / CIP 106301 / E264)</name>
    <dbReference type="NCBI Taxonomy" id="271848"/>
    <lineage>
        <taxon>Bacteria</taxon>
        <taxon>Pseudomonadati</taxon>
        <taxon>Pseudomonadota</taxon>
        <taxon>Betaproteobacteria</taxon>
        <taxon>Burkholderiales</taxon>
        <taxon>Burkholderiaceae</taxon>
        <taxon>Burkholderia</taxon>
        <taxon>pseudomallei group</taxon>
    </lineage>
</organism>
<evidence type="ECO:0000313" key="1">
    <source>
        <dbReference type="EMBL" id="ABC35743.1"/>
    </source>
</evidence>
<proteinExistence type="predicted"/>
<dbReference type="KEGG" id="bte:BTH_II1042"/>
<gene>
    <name evidence="1" type="ordered locus">BTH_II1042</name>
</gene>
<dbReference type="Proteomes" id="UP000001930">
    <property type="component" value="Chromosome II"/>
</dbReference>